<name>A0A3G2EBZ4_9BURK</name>
<evidence type="ECO:0000259" key="1">
    <source>
        <dbReference type="Pfam" id="PF13683"/>
    </source>
</evidence>
<feature type="domain" description="Integrase catalytic" evidence="1">
    <location>
        <begin position="15"/>
        <end position="67"/>
    </location>
</feature>
<dbReference type="AlphaFoldDB" id="A0A3G2EBZ4"/>
<dbReference type="GO" id="GO:0015074">
    <property type="term" value="P:DNA integration"/>
    <property type="evidence" value="ECO:0007669"/>
    <property type="project" value="InterPro"/>
</dbReference>
<dbReference type="Pfam" id="PF13683">
    <property type="entry name" value="rve_3"/>
    <property type="match status" value="1"/>
</dbReference>
<accession>A0A3G2EBZ4</accession>
<dbReference type="InterPro" id="IPR001584">
    <property type="entry name" value="Integrase_cat-core"/>
</dbReference>
<keyword evidence="3" id="KW-1185">Reference proteome</keyword>
<protein>
    <recommendedName>
        <fullName evidence="1">Integrase catalytic domain-containing protein</fullName>
    </recommendedName>
</protein>
<gene>
    <name evidence="2" type="ORF">D9M09_19135</name>
</gene>
<proteinExistence type="predicted"/>
<organism evidence="2 3">
    <name type="scientific">Janthinobacterium agaricidamnosum</name>
    <dbReference type="NCBI Taxonomy" id="55508"/>
    <lineage>
        <taxon>Bacteria</taxon>
        <taxon>Pseudomonadati</taxon>
        <taxon>Pseudomonadota</taxon>
        <taxon>Betaproteobacteria</taxon>
        <taxon>Burkholderiales</taxon>
        <taxon>Oxalobacteraceae</taxon>
        <taxon>Janthinobacterium</taxon>
    </lineage>
</organism>
<reference evidence="2 3" key="1">
    <citation type="submission" date="2018-10" db="EMBL/GenBank/DDBJ databases">
        <title>Effects of UV and annual dynamics of microbial communities in freshwater RAS systems.</title>
        <authorList>
            <person name="Bekkelund A.K."/>
            <person name="Hansen B.R."/>
            <person name="Stokken H."/>
            <person name="Eriksen B.F."/>
            <person name="Kashulin N.A."/>
        </authorList>
    </citation>
    <scope>NUCLEOTIDE SEQUENCE [LARGE SCALE GENOMIC DNA]</scope>
    <source>
        <strain evidence="2 3">BHSEK</strain>
    </source>
</reference>
<dbReference type="EMBL" id="CP033019">
    <property type="protein sequence ID" value="AYM77677.1"/>
    <property type="molecule type" value="Genomic_DNA"/>
</dbReference>
<dbReference type="Proteomes" id="UP000279594">
    <property type="component" value="Chromosome"/>
</dbReference>
<evidence type="ECO:0000313" key="2">
    <source>
        <dbReference type="EMBL" id="AYM77677.1"/>
    </source>
</evidence>
<sequence>MSANALRRIAEGSADQSIFQRHNRTVRYDWLAHYLFETLEDIEDLATRWLWTGNHDRPNTALDAITPKQKLAMAAQALLLTRSKRDYHPCLRREMAE</sequence>
<evidence type="ECO:0000313" key="3">
    <source>
        <dbReference type="Proteomes" id="UP000279594"/>
    </source>
</evidence>